<evidence type="ECO:0000313" key="1">
    <source>
        <dbReference type="EMBL" id="KAJ8476905.1"/>
    </source>
</evidence>
<dbReference type="AlphaFoldDB" id="A0AAV8QNI4"/>
<evidence type="ECO:0000313" key="2">
    <source>
        <dbReference type="Proteomes" id="UP001222027"/>
    </source>
</evidence>
<organism evidence="1 2">
    <name type="scientific">Ensete ventricosum</name>
    <name type="common">Abyssinian banana</name>
    <name type="synonym">Musa ensete</name>
    <dbReference type="NCBI Taxonomy" id="4639"/>
    <lineage>
        <taxon>Eukaryota</taxon>
        <taxon>Viridiplantae</taxon>
        <taxon>Streptophyta</taxon>
        <taxon>Embryophyta</taxon>
        <taxon>Tracheophyta</taxon>
        <taxon>Spermatophyta</taxon>
        <taxon>Magnoliopsida</taxon>
        <taxon>Liliopsida</taxon>
        <taxon>Zingiberales</taxon>
        <taxon>Musaceae</taxon>
        <taxon>Ensete</taxon>
    </lineage>
</organism>
<comment type="caution">
    <text evidence="1">The sequence shown here is derived from an EMBL/GenBank/DDBJ whole genome shotgun (WGS) entry which is preliminary data.</text>
</comment>
<accession>A0AAV8QNI4</accession>
<dbReference type="Proteomes" id="UP001222027">
    <property type="component" value="Unassembled WGS sequence"/>
</dbReference>
<dbReference type="EMBL" id="JAQQAF010000006">
    <property type="protein sequence ID" value="KAJ8476905.1"/>
    <property type="molecule type" value="Genomic_DNA"/>
</dbReference>
<name>A0AAV8QNI4_ENSVE</name>
<gene>
    <name evidence="1" type="ORF">OPV22_020632</name>
</gene>
<proteinExistence type="predicted"/>
<protein>
    <submittedName>
        <fullName evidence="1">Uncharacterized protein</fullName>
    </submittedName>
</protein>
<keyword evidence="2" id="KW-1185">Reference proteome</keyword>
<reference evidence="1 2" key="1">
    <citation type="submission" date="2022-12" db="EMBL/GenBank/DDBJ databases">
        <title>Chromosome-scale assembly of the Ensete ventricosum genome.</title>
        <authorList>
            <person name="Dussert Y."/>
            <person name="Stocks J."/>
            <person name="Wendawek A."/>
            <person name="Woldeyes F."/>
            <person name="Nichols R.A."/>
            <person name="Borrell J.S."/>
        </authorList>
    </citation>
    <scope>NUCLEOTIDE SEQUENCE [LARGE SCALE GENOMIC DNA]</scope>
    <source>
        <strain evidence="2">cv. Maze</strain>
        <tissue evidence="1">Seeds</tissue>
    </source>
</reference>
<sequence length="155" mass="17271">MGALTYLVRPKTVSCPSSVTRLGCFRFAARPSVLSEVYDLVDPRVVRYTYVRNYGTANWNYGEVVLFVQTREVHGDFEELILLQMVGDAGQDNCLMIIPQAAHQGVDPGVADGLLFSSCTCHQATARKAVYLEAHAYMIICLTPRLERNMRLLGP</sequence>